<evidence type="ECO:0000313" key="2">
    <source>
        <dbReference type="Proteomes" id="UP001064489"/>
    </source>
</evidence>
<gene>
    <name evidence="1" type="ORF">LWI28_023207</name>
</gene>
<name>A0AAD5IR65_ACENE</name>
<keyword evidence="2" id="KW-1185">Reference proteome</keyword>
<reference evidence="1" key="1">
    <citation type="journal article" date="2022" name="Plant J.">
        <title>Strategies of tolerance reflected in two North American maple genomes.</title>
        <authorList>
            <person name="McEvoy S.L."/>
            <person name="Sezen U.U."/>
            <person name="Trouern-Trend A."/>
            <person name="McMahon S.M."/>
            <person name="Schaberg P.G."/>
            <person name="Yang J."/>
            <person name="Wegrzyn J.L."/>
            <person name="Swenson N.G."/>
        </authorList>
    </citation>
    <scope>NUCLEOTIDE SEQUENCE</scope>
    <source>
        <strain evidence="1">91603</strain>
    </source>
</reference>
<organism evidence="1 2">
    <name type="scientific">Acer negundo</name>
    <name type="common">Box elder</name>
    <dbReference type="NCBI Taxonomy" id="4023"/>
    <lineage>
        <taxon>Eukaryota</taxon>
        <taxon>Viridiplantae</taxon>
        <taxon>Streptophyta</taxon>
        <taxon>Embryophyta</taxon>
        <taxon>Tracheophyta</taxon>
        <taxon>Spermatophyta</taxon>
        <taxon>Magnoliopsida</taxon>
        <taxon>eudicotyledons</taxon>
        <taxon>Gunneridae</taxon>
        <taxon>Pentapetalae</taxon>
        <taxon>rosids</taxon>
        <taxon>malvids</taxon>
        <taxon>Sapindales</taxon>
        <taxon>Sapindaceae</taxon>
        <taxon>Hippocastanoideae</taxon>
        <taxon>Acereae</taxon>
        <taxon>Acer</taxon>
    </lineage>
</organism>
<comment type="caution">
    <text evidence="1">The sequence shown here is derived from an EMBL/GenBank/DDBJ whole genome shotgun (WGS) entry which is preliminary data.</text>
</comment>
<accession>A0AAD5IR65</accession>
<evidence type="ECO:0000313" key="1">
    <source>
        <dbReference type="EMBL" id="KAI9174824.1"/>
    </source>
</evidence>
<dbReference type="Proteomes" id="UP001064489">
    <property type="component" value="Chromosome 8"/>
</dbReference>
<sequence length="160" mass="17908">MGSVWFPQAQTEARRDSNPYSVANRLDKGSVCPSFCRLRHIGCPKLLNSSCSSSFSLSSPFLFGDFWIDFLLVVDLGDDSKPHLHHHHRPSPSSSSSPTITIIDHHRSQRRWRPDVVSPSIHCPKPLPLLFSRADDLVSGGRCLVTGDYTTTTELSFIKF</sequence>
<reference evidence="1" key="2">
    <citation type="submission" date="2023-02" db="EMBL/GenBank/DDBJ databases">
        <authorList>
            <person name="Swenson N.G."/>
            <person name="Wegrzyn J.L."/>
            <person name="Mcevoy S.L."/>
        </authorList>
    </citation>
    <scope>NUCLEOTIDE SEQUENCE</scope>
    <source>
        <strain evidence="1">91603</strain>
        <tissue evidence="1">Leaf</tissue>
    </source>
</reference>
<proteinExistence type="predicted"/>
<protein>
    <submittedName>
        <fullName evidence="1">Uncharacterized protein</fullName>
    </submittedName>
</protein>
<dbReference type="AlphaFoldDB" id="A0AAD5IR65"/>
<dbReference type="EMBL" id="JAJSOW010000103">
    <property type="protein sequence ID" value="KAI9174824.1"/>
    <property type="molecule type" value="Genomic_DNA"/>
</dbReference>